<dbReference type="SUPFAM" id="SSF55486">
    <property type="entry name" value="Metalloproteases ('zincins'), catalytic domain"/>
    <property type="match status" value="1"/>
</dbReference>
<accession>A0AAQ4DDZ1</accession>
<dbReference type="Gene3D" id="1.10.1380.10">
    <property type="entry name" value="Neutral endopeptidase , domain2"/>
    <property type="match status" value="1"/>
</dbReference>
<proteinExistence type="predicted"/>
<dbReference type="GO" id="GO:0008237">
    <property type="term" value="F:metallopeptidase activity"/>
    <property type="evidence" value="ECO:0007669"/>
    <property type="project" value="InterPro"/>
</dbReference>
<dbReference type="InterPro" id="IPR042089">
    <property type="entry name" value="Peptidase_M13_dom_2"/>
</dbReference>
<comment type="caution">
    <text evidence="2">The sequence shown here is derived from an EMBL/GenBank/DDBJ whole genome shotgun (WGS) entry which is preliminary data.</text>
</comment>
<dbReference type="AlphaFoldDB" id="A0AAQ4DDZ1"/>
<evidence type="ECO:0000256" key="1">
    <source>
        <dbReference type="SAM" id="Phobius"/>
    </source>
</evidence>
<dbReference type="InterPro" id="IPR024079">
    <property type="entry name" value="MetalloPept_cat_dom_sf"/>
</dbReference>
<dbReference type="EMBL" id="JARKHS020032066">
    <property type="protein sequence ID" value="KAK8760681.1"/>
    <property type="molecule type" value="Genomic_DNA"/>
</dbReference>
<keyword evidence="1" id="KW-0812">Transmembrane</keyword>
<keyword evidence="1" id="KW-0472">Membrane</keyword>
<dbReference type="Proteomes" id="UP001321473">
    <property type="component" value="Unassembled WGS sequence"/>
</dbReference>
<name>A0AAQ4DDZ1_AMBAM</name>
<sequence>MQAEEGADGATPEKGILLCDVRWQAAVVCSAVVIVVFASLAALLARRWPFGLQMLERNSACGSLGCQHVAAEILSRLDRNVHPCDDIQAHVCGPIRWESDLVTDTATDMMRRWKMRGAVYLESKRRPLAAFALYDTCMHPRGETVSELKAFMRERHLSWPEYSSMGRHALYVLMDLLINWGVPFWFEISLRRLPNQTRYSLYINRVNMNKWRRQQQVSADQGRLMQYAMQFYDIFGASQAARARIPSLLALEEKIHAVIEPPEKEFV</sequence>
<organism evidence="2 3">
    <name type="scientific">Amblyomma americanum</name>
    <name type="common">Lone star tick</name>
    <dbReference type="NCBI Taxonomy" id="6943"/>
    <lineage>
        <taxon>Eukaryota</taxon>
        <taxon>Metazoa</taxon>
        <taxon>Ecdysozoa</taxon>
        <taxon>Arthropoda</taxon>
        <taxon>Chelicerata</taxon>
        <taxon>Arachnida</taxon>
        <taxon>Acari</taxon>
        <taxon>Parasitiformes</taxon>
        <taxon>Ixodida</taxon>
        <taxon>Ixodoidea</taxon>
        <taxon>Ixodidae</taxon>
        <taxon>Amblyomminae</taxon>
        <taxon>Amblyomma</taxon>
    </lineage>
</organism>
<keyword evidence="3" id="KW-1185">Reference proteome</keyword>
<feature type="transmembrane region" description="Helical" evidence="1">
    <location>
        <begin position="23"/>
        <end position="45"/>
    </location>
</feature>
<protein>
    <submittedName>
        <fullName evidence="2">Uncharacterized protein</fullName>
    </submittedName>
</protein>
<evidence type="ECO:0000313" key="2">
    <source>
        <dbReference type="EMBL" id="KAK8760681.1"/>
    </source>
</evidence>
<dbReference type="Gene3D" id="3.40.390.10">
    <property type="entry name" value="Collagenase (Catalytic Domain)"/>
    <property type="match status" value="1"/>
</dbReference>
<gene>
    <name evidence="2" type="ORF">V5799_028050</name>
</gene>
<keyword evidence="1" id="KW-1133">Transmembrane helix</keyword>
<evidence type="ECO:0000313" key="3">
    <source>
        <dbReference type="Proteomes" id="UP001321473"/>
    </source>
</evidence>
<reference evidence="2 3" key="1">
    <citation type="journal article" date="2023" name="Arcadia Sci">
        <title>De novo assembly of a long-read Amblyomma americanum tick genome.</title>
        <authorList>
            <person name="Chou S."/>
            <person name="Poskanzer K.E."/>
            <person name="Rollins M."/>
            <person name="Thuy-Boun P.S."/>
        </authorList>
    </citation>
    <scope>NUCLEOTIDE SEQUENCE [LARGE SCALE GENOMIC DNA]</scope>
    <source>
        <strain evidence="2">F_SG_1</strain>
        <tissue evidence="2">Salivary glands</tissue>
    </source>
</reference>